<dbReference type="InterPro" id="IPR055170">
    <property type="entry name" value="GFO_IDH_MocA-like_dom"/>
</dbReference>
<organism evidence="3 4">
    <name type="scientific">Deinococcus aerolatus</name>
    <dbReference type="NCBI Taxonomy" id="522487"/>
    <lineage>
        <taxon>Bacteria</taxon>
        <taxon>Thermotogati</taxon>
        <taxon>Deinococcota</taxon>
        <taxon>Deinococci</taxon>
        <taxon>Deinococcales</taxon>
        <taxon>Deinococcaceae</taxon>
        <taxon>Deinococcus</taxon>
    </lineage>
</organism>
<evidence type="ECO:0000259" key="2">
    <source>
        <dbReference type="Pfam" id="PF22725"/>
    </source>
</evidence>
<dbReference type="PANTHER" id="PTHR43708:SF3">
    <property type="entry name" value="OXIDOREDUCTASE"/>
    <property type="match status" value="1"/>
</dbReference>
<dbReference type="InterPro" id="IPR000683">
    <property type="entry name" value="Gfo/Idh/MocA-like_OxRdtase_N"/>
</dbReference>
<dbReference type="SUPFAM" id="SSF55347">
    <property type="entry name" value="Glyceraldehyde-3-phosphate dehydrogenase-like, C-terminal domain"/>
    <property type="match status" value="1"/>
</dbReference>
<reference evidence="4" key="1">
    <citation type="journal article" date="2019" name="Int. J. Syst. Evol. Microbiol.">
        <title>The Global Catalogue of Microorganisms (GCM) 10K type strain sequencing project: providing services to taxonomists for standard genome sequencing and annotation.</title>
        <authorList>
            <consortium name="The Broad Institute Genomics Platform"/>
            <consortium name="The Broad Institute Genome Sequencing Center for Infectious Disease"/>
            <person name="Wu L."/>
            <person name="Ma J."/>
        </authorList>
    </citation>
    <scope>NUCLEOTIDE SEQUENCE [LARGE SCALE GENOMIC DNA]</scope>
    <source>
        <strain evidence="4">JCM 15442</strain>
    </source>
</reference>
<evidence type="ECO:0000313" key="3">
    <source>
        <dbReference type="EMBL" id="GGL80067.1"/>
    </source>
</evidence>
<dbReference type="RefSeq" id="WP_229723434.1">
    <property type="nucleotide sequence ID" value="NZ_BMOL01000006.1"/>
</dbReference>
<accession>A0ABQ2G897</accession>
<feature type="domain" description="GFO/IDH/MocA-like oxidoreductase" evidence="2">
    <location>
        <begin position="146"/>
        <end position="274"/>
    </location>
</feature>
<feature type="domain" description="Gfo/Idh/MocA-like oxidoreductase N-terminal" evidence="1">
    <location>
        <begin position="8"/>
        <end position="138"/>
    </location>
</feature>
<name>A0ABQ2G897_9DEIO</name>
<keyword evidence="4" id="KW-1185">Reference proteome</keyword>
<dbReference type="Gene3D" id="3.40.50.720">
    <property type="entry name" value="NAD(P)-binding Rossmann-like Domain"/>
    <property type="match status" value="1"/>
</dbReference>
<gene>
    <name evidence="3" type="ORF">GCM10010840_17470</name>
</gene>
<dbReference type="InterPro" id="IPR051317">
    <property type="entry name" value="Gfo/Idh/MocA_oxidoreduct"/>
</dbReference>
<evidence type="ECO:0000259" key="1">
    <source>
        <dbReference type="Pfam" id="PF01408"/>
    </source>
</evidence>
<proteinExistence type="predicted"/>
<dbReference type="Pfam" id="PF22725">
    <property type="entry name" value="GFO_IDH_MocA_C3"/>
    <property type="match status" value="1"/>
</dbReference>
<evidence type="ECO:0000313" key="4">
    <source>
        <dbReference type="Proteomes" id="UP000639973"/>
    </source>
</evidence>
<protein>
    <submittedName>
        <fullName evidence="3">Oxidoreductase</fullName>
    </submittedName>
</protein>
<dbReference type="Pfam" id="PF01408">
    <property type="entry name" value="GFO_IDH_MocA"/>
    <property type="match status" value="1"/>
</dbReference>
<dbReference type="Gene3D" id="3.30.360.10">
    <property type="entry name" value="Dihydrodipicolinate Reductase, domain 2"/>
    <property type="match status" value="1"/>
</dbReference>
<dbReference type="Proteomes" id="UP000639973">
    <property type="component" value="Unassembled WGS sequence"/>
</dbReference>
<comment type="caution">
    <text evidence="3">The sequence shown here is derived from an EMBL/GenBank/DDBJ whole genome shotgun (WGS) entry which is preliminary data.</text>
</comment>
<dbReference type="PANTHER" id="PTHR43708">
    <property type="entry name" value="CONSERVED EXPRESSED OXIDOREDUCTASE (EUROFUNG)"/>
    <property type="match status" value="1"/>
</dbReference>
<dbReference type="InterPro" id="IPR036291">
    <property type="entry name" value="NAD(P)-bd_dom_sf"/>
</dbReference>
<sequence>MSAHQRPIRLAMVGGGQDAFIGAVHRHAAALDGRYVLVAGALSSTPERSRASGAALGLPPERSYGTWQELLAGERQREDGAEIISVVTPNHLHFPVALAAVQAGFHVICDKPLVPTLKEAQELEAAVRQAGTAFAVTYNYSGYPMIRQAREMVRQGRLGDVRKVIVEYHQGWLATRQTGKQAEWRTDPARNGPAGALGDIGTHAEQLATFVSGLALEEVAAELTAFVPGRPLDDDASMLLRFEGGARGVLTVSQIEIGRENDLRLSVFGSAGSLSWRQEDPNHLVYDQLDAPRQILTRGGPGTGEAAGAMTRLPAGHPEAFIEAFANIYRAVADDLAARDRGENITPDYPTVRDGVQGVAFMTRVLESAAGGGVWVSFKGRA</sequence>
<dbReference type="SUPFAM" id="SSF51735">
    <property type="entry name" value="NAD(P)-binding Rossmann-fold domains"/>
    <property type="match status" value="1"/>
</dbReference>
<dbReference type="EMBL" id="BMOL01000006">
    <property type="protein sequence ID" value="GGL80067.1"/>
    <property type="molecule type" value="Genomic_DNA"/>
</dbReference>